<dbReference type="EMBL" id="DF974942">
    <property type="protein sequence ID" value="GAU51013.1"/>
    <property type="molecule type" value="Genomic_DNA"/>
</dbReference>
<gene>
    <name evidence="2" type="ORF">TSUD_411580</name>
</gene>
<dbReference type="PANTHER" id="PTHR33144:SF50">
    <property type="entry name" value="OS03G0714750 PROTEIN"/>
    <property type="match status" value="1"/>
</dbReference>
<dbReference type="AlphaFoldDB" id="A0A2Z6P850"/>
<sequence>MHDTSQATHDVNDLVRLDVEDDNDFFEVVVNVDGDDEDEDEEEEWENMFTMARRRKLNIGYRTSNNEGIQTTPINTKSTNVQGSNVAQTHSAPSDTDGVIHEFVESQSIPSDIEAEEEQIAKEPKRTRGPTRFLDVWQMEDDLIIVNLDNLGRPIGEEATTFTRFIGSVVRRHQYAPINIKNWKKMPERNMNEMLEVIESKFEFVPPINDLTRQMIKSELNDKWRQWKGDLKAMAYDPSKTEEEIASAVPDARVDKDQYRELVHYWFSEEGQKVSKINRENRAKFEDVHCMGTKSLPKLIHEKMKKCKGVMPEHQEIYIQTRTRKDGSIVNA</sequence>
<proteinExistence type="predicted"/>
<keyword evidence="3" id="KW-1185">Reference proteome</keyword>
<feature type="region of interest" description="Disordered" evidence="1">
    <location>
        <begin position="106"/>
        <end position="126"/>
    </location>
</feature>
<evidence type="ECO:0000313" key="2">
    <source>
        <dbReference type="EMBL" id="GAU51013.1"/>
    </source>
</evidence>
<evidence type="ECO:0000256" key="1">
    <source>
        <dbReference type="SAM" id="MobiDB-lite"/>
    </source>
</evidence>
<evidence type="ECO:0000313" key="3">
    <source>
        <dbReference type="Proteomes" id="UP000242715"/>
    </source>
</evidence>
<dbReference type="OrthoDB" id="1913335at2759"/>
<name>A0A2Z6P850_TRISU</name>
<reference evidence="3" key="1">
    <citation type="journal article" date="2017" name="Front. Plant Sci.">
        <title>Climate Clever Clovers: New Paradigm to Reduce the Environmental Footprint of Ruminants by Breeding Low Methanogenic Forages Utilizing Haplotype Variation.</title>
        <authorList>
            <person name="Kaur P."/>
            <person name="Appels R."/>
            <person name="Bayer P.E."/>
            <person name="Keeble-Gagnere G."/>
            <person name="Wang J."/>
            <person name="Hirakawa H."/>
            <person name="Shirasawa K."/>
            <person name="Vercoe P."/>
            <person name="Stefanova K."/>
            <person name="Durmic Z."/>
            <person name="Nichols P."/>
            <person name="Revell C."/>
            <person name="Isobe S.N."/>
            <person name="Edwards D."/>
            <person name="Erskine W."/>
        </authorList>
    </citation>
    <scope>NUCLEOTIDE SEQUENCE [LARGE SCALE GENOMIC DNA]</scope>
    <source>
        <strain evidence="3">cv. Daliak</strain>
    </source>
</reference>
<accession>A0A2Z6P850</accession>
<dbReference type="Pfam" id="PF03004">
    <property type="entry name" value="Transposase_24"/>
    <property type="match status" value="1"/>
</dbReference>
<dbReference type="PANTHER" id="PTHR33144">
    <property type="entry name" value="OS10G0409366 PROTEIN-RELATED"/>
    <property type="match status" value="1"/>
</dbReference>
<organism evidence="2 3">
    <name type="scientific">Trifolium subterraneum</name>
    <name type="common">Subterranean clover</name>
    <dbReference type="NCBI Taxonomy" id="3900"/>
    <lineage>
        <taxon>Eukaryota</taxon>
        <taxon>Viridiplantae</taxon>
        <taxon>Streptophyta</taxon>
        <taxon>Embryophyta</taxon>
        <taxon>Tracheophyta</taxon>
        <taxon>Spermatophyta</taxon>
        <taxon>Magnoliopsida</taxon>
        <taxon>eudicotyledons</taxon>
        <taxon>Gunneridae</taxon>
        <taxon>Pentapetalae</taxon>
        <taxon>rosids</taxon>
        <taxon>fabids</taxon>
        <taxon>Fabales</taxon>
        <taxon>Fabaceae</taxon>
        <taxon>Papilionoideae</taxon>
        <taxon>50 kb inversion clade</taxon>
        <taxon>NPAAA clade</taxon>
        <taxon>Hologalegina</taxon>
        <taxon>IRL clade</taxon>
        <taxon>Trifolieae</taxon>
        <taxon>Trifolium</taxon>
    </lineage>
</organism>
<dbReference type="Proteomes" id="UP000242715">
    <property type="component" value="Unassembled WGS sequence"/>
</dbReference>
<dbReference type="InterPro" id="IPR004252">
    <property type="entry name" value="Probable_transposase_24"/>
</dbReference>
<protein>
    <submittedName>
        <fullName evidence="2">Uncharacterized protein</fullName>
    </submittedName>
</protein>